<sequence length="344" mass="39034">MHGLFFTTYYLTFTSNCYLRKLKNRGIWIKNQTSLFFTRYGTILFLIPVVFCVTIYENSPAFAQDSQPKITITVRYANDTLPTYTILADNHQTYTISQKNSWSKDDFRYNVQAYSIDKGPNIPINRMSGGNFTLDVMTDSDHSILFFAKPQFQITLHDTSNATFVPPSPTNDNWFDMGTDVQFLVPYVVPSDKQDTRQQLDGWSLDNSYINAISRQESGSFKSDIIHMSSDHTVNLEYKTQYYIKVISNFGRTLGTGWYNSGSIVDISVIPGNDIISNHVFAGWQGSTIGNQNQESVETLADSPKVMVANWSVDYTNVSIIGIVIIAVLVLLAIYQKRRTPSRI</sequence>
<dbReference type="EMBL" id="LN890280">
    <property type="protein sequence ID" value="CUR52131.1"/>
    <property type="molecule type" value="Genomic_DNA"/>
</dbReference>
<accession>A0A128A457</accession>
<reference evidence="3" key="1">
    <citation type="submission" date="2015-10" db="EMBL/GenBank/DDBJ databases">
        <authorList>
            <person name="Lehtovirta-Morley L.E."/>
            <person name="Vieille C."/>
        </authorList>
    </citation>
    <scope>NUCLEOTIDE SEQUENCE [LARGE SCALE GENOMIC DNA]</scope>
</reference>
<feature type="transmembrane region" description="Helical" evidence="1">
    <location>
        <begin position="315"/>
        <end position="335"/>
    </location>
</feature>
<dbReference type="AlphaFoldDB" id="A0A128A457"/>
<evidence type="ECO:0000313" key="3">
    <source>
        <dbReference type="Proteomes" id="UP000196239"/>
    </source>
</evidence>
<keyword evidence="3" id="KW-1185">Reference proteome</keyword>
<evidence type="ECO:0000313" key="2">
    <source>
        <dbReference type="EMBL" id="CUR52131.1"/>
    </source>
</evidence>
<keyword evidence="1" id="KW-0472">Membrane</keyword>
<keyword evidence="1" id="KW-1133">Transmembrane helix</keyword>
<proteinExistence type="predicted"/>
<evidence type="ECO:0000256" key="1">
    <source>
        <dbReference type="SAM" id="Phobius"/>
    </source>
</evidence>
<name>A0A128A457_9ARCH</name>
<gene>
    <name evidence="2" type="ORF">NDEV_1366</name>
</gene>
<feature type="transmembrane region" description="Helical" evidence="1">
    <location>
        <begin position="37"/>
        <end position="56"/>
    </location>
</feature>
<dbReference type="KEGG" id="ndv:NDEV_1366"/>
<evidence type="ECO:0008006" key="4">
    <source>
        <dbReference type="Google" id="ProtNLM"/>
    </source>
</evidence>
<dbReference type="Proteomes" id="UP000196239">
    <property type="component" value="Chromosome 1"/>
</dbReference>
<organism evidence="2 3">
    <name type="scientific">Nitrosotalea devaniterrae</name>
    <dbReference type="NCBI Taxonomy" id="1078905"/>
    <lineage>
        <taxon>Archaea</taxon>
        <taxon>Nitrososphaerota</taxon>
        <taxon>Nitrososphaeria</taxon>
        <taxon>Nitrosotaleales</taxon>
        <taxon>Nitrosotaleaceae</taxon>
        <taxon>Nitrosotalea</taxon>
    </lineage>
</organism>
<keyword evidence="1" id="KW-0812">Transmembrane</keyword>
<protein>
    <recommendedName>
        <fullName evidence="4">Bacterial repeat domain-containing protein</fullName>
    </recommendedName>
</protein>